<feature type="compositionally biased region" description="Gly residues" evidence="2">
    <location>
        <begin position="700"/>
        <end position="709"/>
    </location>
</feature>
<dbReference type="Gene3D" id="3.10.310.50">
    <property type="match status" value="1"/>
</dbReference>
<feature type="region of interest" description="Disordered" evidence="2">
    <location>
        <begin position="413"/>
        <end position="450"/>
    </location>
</feature>
<protein>
    <submittedName>
        <fullName evidence="5">TPM domain-containing protein</fullName>
    </submittedName>
</protein>
<evidence type="ECO:0000256" key="3">
    <source>
        <dbReference type="SAM" id="Phobius"/>
    </source>
</evidence>
<feature type="compositionally biased region" description="Low complexity" evidence="2">
    <location>
        <begin position="729"/>
        <end position="740"/>
    </location>
</feature>
<organism evidence="5">
    <name type="scientific">Herbiconiux sp. A18JL235</name>
    <dbReference type="NCBI Taxonomy" id="3152363"/>
    <lineage>
        <taxon>Bacteria</taxon>
        <taxon>Bacillati</taxon>
        <taxon>Actinomycetota</taxon>
        <taxon>Actinomycetes</taxon>
        <taxon>Micrococcales</taxon>
        <taxon>Microbacteriaceae</taxon>
        <taxon>Herbiconiux</taxon>
    </lineage>
</organism>
<feature type="transmembrane region" description="Helical" evidence="3">
    <location>
        <begin position="192"/>
        <end position="213"/>
    </location>
</feature>
<dbReference type="EMBL" id="CP162511">
    <property type="protein sequence ID" value="XDI07148.1"/>
    <property type="molecule type" value="Genomic_DNA"/>
</dbReference>
<name>A0AB39BL55_9MICO</name>
<proteinExistence type="predicted"/>
<evidence type="ECO:0000256" key="1">
    <source>
        <dbReference type="SAM" id="Coils"/>
    </source>
</evidence>
<sequence>MRAQHRTRRVASIRSVLAAVAGLAAGLLVPVLLIAAPASATDPVDLAGRYVVDDAGVLDAAALQQVQDAVDELATEQGVNLFVVYTDSFTNPSDRQAWTDEVASINQFGRNDVLLAVAVDDRVYQLSVDSSFALDDDQLTSIETDDIVPQLHDSDWAGAGVAAADGISRELGGDGVAGGSGHAQEGLGIGGFIWVIAGIIIVVGLAVLVIVLVRRRKTLDRRDTAAAELAGPTQKELDQRVGAVLIDLDDAVTSSEEELGFAVAQFGQEATAQFTTVLGEVKGSLSQAFALKQKLDDAVPDTDEERRAWSQQIIEICDAAADRLDDQLEAFTALRDLERDPAPALAAARQTLATVGASEDDARARLATLGTNYDPGALGTVAGNVDQADKLRDFAEAELDTAARLVGAADASTAAGPSASPAAHANPAPTPAAQAGAAAPVGSPDSAAARGGSAEAALRIRNAQQALAQAVTLLESLATLERDLGAAQSGLGAAVDDAALDIAEAEKLAAAQPGANAEIERMAAALRIELDRARSLGARDPLNARIALEKANAPLDTALAALRDERERAARLQAQRDRAIASAQSEVAAAQSFLQTRRGAVGSDARTRLSEAERHLQQAIALSATDPARSLDEATQASRMASLATASAQQDVTWARDTNWGAGTSSSSRDDSFGGAVLGGILGGLFDDDRGGGSSWSSGWSGGWGGGSRGSSWSSSRRSSGGSFGGGRSSSRASRSSSRSSGGGRRGGGGRF</sequence>
<dbReference type="InterPro" id="IPR007621">
    <property type="entry name" value="TPM_dom"/>
</dbReference>
<gene>
    <name evidence="5" type="ORF">ABFY20_08620</name>
</gene>
<feature type="region of interest" description="Disordered" evidence="2">
    <location>
        <begin position="696"/>
        <end position="752"/>
    </location>
</feature>
<evidence type="ECO:0000313" key="5">
    <source>
        <dbReference type="EMBL" id="XDI07148.1"/>
    </source>
</evidence>
<keyword evidence="1" id="KW-0175">Coiled coil</keyword>
<keyword evidence="3" id="KW-0472">Membrane</keyword>
<feature type="domain" description="TPM" evidence="4">
    <location>
        <begin position="51"/>
        <end position="169"/>
    </location>
</feature>
<dbReference type="RefSeq" id="WP_368499523.1">
    <property type="nucleotide sequence ID" value="NZ_CP162511.1"/>
</dbReference>
<accession>A0AB39BL55</accession>
<evidence type="ECO:0000256" key="2">
    <source>
        <dbReference type="SAM" id="MobiDB-lite"/>
    </source>
</evidence>
<keyword evidence="3" id="KW-0812">Transmembrane</keyword>
<evidence type="ECO:0000259" key="4">
    <source>
        <dbReference type="Pfam" id="PF04536"/>
    </source>
</evidence>
<dbReference type="AlphaFoldDB" id="A0AB39BL55"/>
<feature type="coiled-coil region" evidence="1">
    <location>
        <begin position="516"/>
        <end position="582"/>
    </location>
</feature>
<keyword evidence="3" id="KW-1133">Transmembrane helix</keyword>
<feature type="compositionally biased region" description="Low complexity" evidence="2">
    <location>
        <begin position="710"/>
        <end position="721"/>
    </location>
</feature>
<dbReference type="Pfam" id="PF04536">
    <property type="entry name" value="TPM_phosphatase"/>
    <property type="match status" value="1"/>
</dbReference>
<reference evidence="5" key="1">
    <citation type="submission" date="2024-05" db="EMBL/GenBank/DDBJ databases">
        <title>Herbiconiux sp. A18JL235.</title>
        <authorList>
            <person name="Zhang G."/>
        </authorList>
    </citation>
    <scope>NUCLEOTIDE SEQUENCE</scope>
    <source>
        <strain evidence="5">A18JL235</strain>
    </source>
</reference>
<feature type="compositionally biased region" description="Gly residues" evidence="2">
    <location>
        <begin position="741"/>
        <end position="752"/>
    </location>
</feature>